<evidence type="ECO:0000256" key="1">
    <source>
        <dbReference type="SAM" id="Phobius"/>
    </source>
</evidence>
<evidence type="ECO:0000313" key="2">
    <source>
        <dbReference type="EMBL" id="MDK9558050.1"/>
    </source>
</evidence>
<protein>
    <submittedName>
        <fullName evidence="2">Uncharacterized protein</fullName>
    </submittedName>
</protein>
<evidence type="ECO:0000313" key="3">
    <source>
        <dbReference type="Proteomes" id="UP001223547"/>
    </source>
</evidence>
<sequence length="194" mass="22436">MDFKVVVDTLASLAAFIAILSVLIGWYSSARKPLTIPRVVVQKKDSGLTFILVTKNRKAYPVETKRIDCYSRKFFEVEQRIGGKPQYAERLSSRYAVFSLKHQFEVPAKGNVDIRLEVTGEVEIPSRMIFSVDTTHGYHELWCSDITVVDIGKTEVYSVDFKKEYNSKILAKVVYYWKRVSELTRRSSRRLRRA</sequence>
<organism evidence="2 3">
    <name type="scientific">Marinobacter albus</name>
    <dbReference type="NCBI Taxonomy" id="3030833"/>
    <lineage>
        <taxon>Bacteria</taxon>
        <taxon>Pseudomonadati</taxon>
        <taxon>Pseudomonadota</taxon>
        <taxon>Gammaproteobacteria</taxon>
        <taxon>Pseudomonadales</taxon>
        <taxon>Marinobacteraceae</taxon>
        <taxon>Marinobacter</taxon>
    </lineage>
</organism>
<gene>
    <name evidence="2" type="ORF">QQF73_10490</name>
</gene>
<dbReference type="RefSeq" id="WP_285368165.1">
    <property type="nucleotide sequence ID" value="NZ_JASSQD010000001.1"/>
</dbReference>
<reference evidence="2 3" key="1">
    <citation type="submission" date="2023-05" db="EMBL/GenBank/DDBJ databases">
        <title>Marinobacter albus sp. nov., a marine bacterium isolated from sand in a coastal intertidal zone of huludao.</title>
        <authorList>
            <person name="Deng T."/>
        </authorList>
    </citation>
    <scope>NUCLEOTIDE SEQUENCE [LARGE SCALE GENOMIC DNA]</scope>
    <source>
        <strain evidence="2 3">M216</strain>
    </source>
</reference>
<keyword evidence="1" id="KW-1133">Transmembrane helix</keyword>
<keyword evidence="1" id="KW-0472">Membrane</keyword>
<keyword evidence="1" id="KW-0812">Transmembrane</keyword>
<accession>A0ABT7HDV7</accession>
<keyword evidence="3" id="KW-1185">Reference proteome</keyword>
<comment type="caution">
    <text evidence="2">The sequence shown here is derived from an EMBL/GenBank/DDBJ whole genome shotgun (WGS) entry which is preliminary data.</text>
</comment>
<dbReference type="Proteomes" id="UP001223547">
    <property type="component" value="Unassembled WGS sequence"/>
</dbReference>
<proteinExistence type="predicted"/>
<feature type="transmembrane region" description="Helical" evidence="1">
    <location>
        <begin position="6"/>
        <end position="28"/>
    </location>
</feature>
<name>A0ABT7HDV7_9GAMM</name>
<dbReference type="EMBL" id="JASSQD010000001">
    <property type="protein sequence ID" value="MDK9558050.1"/>
    <property type="molecule type" value="Genomic_DNA"/>
</dbReference>